<sequence length="192" mass="20719">MSDAGVKNPGVANELQDQLDQQVADEVATIGALDETRKDLEGRDPPRDNAPETAATDGGELETVDADTAEVDETAGYTMSVDRRIGSTHLDVEYHAPGEEDAREARLRFGKPNGLASRELFAPIEEVEESEGQSVNEMTDYIWGTLAEWCAEEHADGVDQSPSEAEFWATRMGLGDAISVLQDLALGIDPNA</sequence>
<dbReference type="RefSeq" id="WP_007693416.1">
    <property type="nucleotide sequence ID" value="NZ_AJRK01000017.1"/>
</dbReference>
<protein>
    <submittedName>
        <fullName evidence="2">Uncharacterized protein</fullName>
    </submittedName>
</protein>
<name>M0M1L0_9EURY</name>
<feature type="region of interest" description="Disordered" evidence="1">
    <location>
        <begin position="28"/>
        <end position="69"/>
    </location>
</feature>
<gene>
    <name evidence="2" type="ORF">C447_09977</name>
</gene>
<dbReference type="Proteomes" id="UP000011566">
    <property type="component" value="Unassembled WGS sequence"/>
</dbReference>
<feature type="region of interest" description="Disordered" evidence="1">
    <location>
        <begin position="1"/>
        <end position="20"/>
    </location>
</feature>
<feature type="compositionally biased region" description="Basic and acidic residues" evidence="1">
    <location>
        <begin position="34"/>
        <end position="50"/>
    </location>
</feature>
<feature type="compositionally biased region" description="Acidic residues" evidence="1">
    <location>
        <begin position="59"/>
        <end position="69"/>
    </location>
</feature>
<dbReference type="PATRIC" id="fig|1132509.6.peg.2251"/>
<keyword evidence="3" id="KW-1185">Reference proteome</keyword>
<accession>M0M1L0</accession>
<reference evidence="2 3" key="1">
    <citation type="journal article" date="2014" name="PLoS Genet.">
        <title>Phylogenetically driven sequencing of extremely halophilic archaea reveals strategies for static and dynamic osmo-response.</title>
        <authorList>
            <person name="Becker E.A."/>
            <person name="Seitzer P.M."/>
            <person name="Tritt A."/>
            <person name="Larsen D."/>
            <person name="Krusor M."/>
            <person name="Yao A.I."/>
            <person name="Wu D."/>
            <person name="Madern D."/>
            <person name="Eisen J.A."/>
            <person name="Darling A.E."/>
            <person name="Facciotti M.T."/>
        </authorList>
    </citation>
    <scope>NUCLEOTIDE SEQUENCE [LARGE SCALE GENOMIC DNA]</scope>
    <source>
        <strain evidence="2 3">100A6</strain>
    </source>
</reference>
<organism evidence="2 3">
    <name type="scientific">Halococcus hamelinensis 100A6</name>
    <dbReference type="NCBI Taxonomy" id="1132509"/>
    <lineage>
        <taxon>Archaea</taxon>
        <taxon>Methanobacteriati</taxon>
        <taxon>Methanobacteriota</taxon>
        <taxon>Stenosarchaea group</taxon>
        <taxon>Halobacteria</taxon>
        <taxon>Halobacteriales</taxon>
        <taxon>Halococcaceae</taxon>
        <taxon>Halococcus</taxon>
    </lineage>
</organism>
<comment type="caution">
    <text evidence="2">The sequence shown here is derived from an EMBL/GenBank/DDBJ whole genome shotgun (WGS) entry which is preliminary data.</text>
</comment>
<evidence type="ECO:0000256" key="1">
    <source>
        <dbReference type="SAM" id="MobiDB-lite"/>
    </source>
</evidence>
<proteinExistence type="predicted"/>
<dbReference type="EMBL" id="AOMB01000030">
    <property type="protein sequence ID" value="EMA38474.1"/>
    <property type="molecule type" value="Genomic_DNA"/>
</dbReference>
<dbReference type="AlphaFoldDB" id="M0M1L0"/>
<evidence type="ECO:0000313" key="2">
    <source>
        <dbReference type="EMBL" id="EMA38474.1"/>
    </source>
</evidence>
<evidence type="ECO:0000313" key="3">
    <source>
        <dbReference type="Proteomes" id="UP000011566"/>
    </source>
</evidence>